<dbReference type="Pfam" id="PF12796">
    <property type="entry name" value="Ank_2"/>
    <property type="match status" value="1"/>
</dbReference>
<dbReference type="AlphaFoldDB" id="A0A9N8DUT2"/>
<dbReference type="InterPro" id="IPR002110">
    <property type="entry name" value="Ankyrin_rpt"/>
</dbReference>
<dbReference type="InterPro" id="IPR036770">
    <property type="entry name" value="Ankyrin_rpt-contain_sf"/>
</dbReference>
<gene>
    <name evidence="2" type="ORF">SEMRO_388_G132260.1</name>
</gene>
<dbReference type="Gene3D" id="1.25.40.20">
    <property type="entry name" value="Ankyrin repeat-containing domain"/>
    <property type="match status" value="1"/>
</dbReference>
<dbReference type="SUPFAM" id="SSF48403">
    <property type="entry name" value="Ankyrin repeat"/>
    <property type="match status" value="1"/>
</dbReference>
<protein>
    <submittedName>
        <fullName evidence="2">Ankyrin Repeat Protein</fullName>
    </submittedName>
</protein>
<accession>A0A9N8DUT2</accession>
<keyword evidence="3" id="KW-1185">Reference proteome</keyword>
<feature type="compositionally biased region" description="Acidic residues" evidence="1">
    <location>
        <begin position="282"/>
        <end position="298"/>
    </location>
</feature>
<dbReference type="EMBL" id="CAICTM010000387">
    <property type="protein sequence ID" value="CAB9509388.1"/>
    <property type="molecule type" value="Genomic_DNA"/>
</dbReference>
<sequence length="298" mass="33739">MNHTTSLPIIEDEATARRKLEEAHFDPDDAVSAANPPFEPKGISSWTLITPMTHFCYYGDLPMCRYLLSRGGLTTRSGREFWFPMYAAAFRGNLDVCKWLFENGAQEEVRTANSDGHSPLSVCWGTRNKERIAMRNWLLMNGAIQDEDGNIHETTLRSLRPRYKKAKRRGSTTCKEGKWVYDHPHVLSWSQDVLKSRSNFQLFLLGTYDKNRSASALTAQTELSPVQRIGGCQGVLKCIAEFVGVVCSSNDLKIHRRLVELLPLIMDKNNYPSRDCFLASDSESDSDESDESDDDESN</sequence>
<evidence type="ECO:0000313" key="2">
    <source>
        <dbReference type="EMBL" id="CAB9509388.1"/>
    </source>
</evidence>
<name>A0A9N8DUT2_9STRA</name>
<proteinExistence type="predicted"/>
<dbReference type="OrthoDB" id="539213at2759"/>
<comment type="caution">
    <text evidence="2">The sequence shown here is derived from an EMBL/GenBank/DDBJ whole genome shotgun (WGS) entry which is preliminary data.</text>
</comment>
<dbReference type="Proteomes" id="UP001153069">
    <property type="component" value="Unassembled WGS sequence"/>
</dbReference>
<feature type="region of interest" description="Disordered" evidence="1">
    <location>
        <begin position="276"/>
        <end position="298"/>
    </location>
</feature>
<organism evidence="2 3">
    <name type="scientific">Seminavis robusta</name>
    <dbReference type="NCBI Taxonomy" id="568900"/>
    <lineage>
        <taxon>Eukaryota</taxon>
        <taxon>Sar</taxon>
        <taxon>Stramenopiles</taxon>
        <taxon>Ochrophyta</taxon>
        <taxon>Bacillariophyta</taxon>
        <taxon>Bacillariophyceae</taxon>
        <taxon>Bacillariophycidae</taxon>
        <taxon>Naviculales</taxon>
        <taxon>Naviculaceae</taxon>
        <taxon>Seminavis</taxon>
    </lineage>
</organism>
<evidence type="ECO:0000256" key="1">
    <source>
        <dbReference type="SAM" id="MobiDB-lite"/>
    </source>
</evidence>
<reference evidence="2" key="1">
    <citation type="submission" date="2020-06" db="EMBL/GenBank/DDBJ databases">
        <authorList>
            <consortium name="Plant Systems Biology data submission"/>
        </authorList>
    </citation>
    <scope>NUCLEOTIDE SEQUENCE</scope>
    <source>
        <strain evidence="2">D6</strain>
    </source>
</reference>
<evidence type="ECO:0000313" key="3">
    <source>
        <dbReference type="Proteomes" id="UP001153069"/>
    </source>
</evidence>